<keyword evidence="6" id="KW-1185">Reference proteome</keyword>
<feature type="compositionally biased region" description="Low complexity" evidence="2">
    <location>
        <begin position="172"/>
        <end position="187"/>
    </location>
</feature>
<keyword evidence="3" id="KW-0812">Transmembrane</keyword>
<feature type="transmembrane region" description="Helical" evidence="3">
    <location>
        <begin position="109"/>
        <end position="129"/>
    </location>
</feature>
<keyword evidence="3" id="KW-0472">Membrane</keyword>
<evidence type="ECO:0000313" key="5">
    <source>
        <dbReference type="EnsemblPlants" id="AUR62016487-RA:cds"/>
    </source>
</evidence>
<dbReference type="Gramene" id="AUR62016487-RA">
    <property type="protein sequence ID" value="AUR62016487-RA:cds"/>
    <property type="gene ID" value="AUR62016487"/>
</dbReference>
<dbReference type="PRINTS" id="PR01217">
    <property type="entry name" value="PRICHEXTENSN"/>
</dbReference>
<evidence type="ECO:0000256" key="3">
    <source>
        <dbReference type="SAM" id="Phobius"/>
    </source>
</evidence>
<evidence type="ECO:0000259" key="4">
    <source>
        <dbReference type="Pfam" id="PF14159"/>
    </source>
</evidence>
<evidence type="ECO:0000256" key="2">
    <source>
        <dbReference type="SAM" id="MobiDB-lite"/>
    </source>
</evidence>
<dbReference type="InterPro" id="IPR025564">
    <property type="entry name" value="CAAD_dom"/>
</dbReference>
<feature type="domain" description="Cyanobacterial aminoacyl-tRNA synthetase CAAD" evidence="4">
    <location>
        <begin position="68"/>
        <end position="146"/>
    </location>
</feature>
<dbReference type="Pfam" id="PF14159">
    <property type="entry name" value="CAAD"/>
    <property type="match status" value="1"/>
</dbReference>
<dbReference type="Proteomes" id="UP000596660">
    <property type="component" value="Unplaced"/>
</dbReference>
<evidence type="ECO:0000313" key="6">
    <source>
        <dbReference type="Proteomes" id="UP000596660"/>
    </source>
</evidence>
<dbReference type="InterPro" id="IPR033344">
    <property type="entry name" value="CURT1"/>
</dbReference>
<feature type="compositionally biased region" description="Low complexity" evidence="2">
    <location>
        <begin position="241"/>
        <end position="264"/>
    </location>
</feature>
<organism evidence="5 6">
    <name type="scientific">Chenopodium quinoa</name>
    <name type="common">Quinoa</name>
    <dbReference type="NCBI Taxonomy" id="63459"/>
    <lineage>
        <taxon>Eukaryota</taxon>
        <taxon>Viridiplantae</taxon>
        <taxon>Streptophyta</taxon>
        <taxon>Embryophyta</taxon>
        <taxon>Tracheophyta</taxon>
        <taxon>Spermatophyta</taxon>
        <taxon>Magnoliopsida</taxon>
        <taxon>eudicotyledons</taxon>
        <taxon>Gunneridae</taxon>
        <taxon>Pentapetalae</taxon>
        <taxon>Caryophyllales</taxon>
        <taxon>Chenopodiaceae</taxon>
        <taxon>Chenopodioideae</taxon>
        <taxon>Atripliceae</taxon>
        <taxon>Chenopodium</taxon>
    </lineage>
</organism>
<name>A0A803LNF8_CHEQI</name>
<dbReference type="OMA" id="CETVIMA"/>
<keyword evidence="3" id="KW-1133">Transmembrane helix</keyword>
<comment type="subcellular location">
    <subcellularLocation>
        <location evidence="1">Membrane</location>
        <topology evidence="1">Multi-pass membrane protein</topology>
    </subcellularLocation>
</comment>
<dbReference type="PANTHER" id="PTHR33222">
    <property type="match status" value="1"/>
</dbReference>
<feature type="compositionally biased region" description="Polar residues" evidence="2">
    <location>
        <begin position="285"/>
        <end position="296"/>
    </location>
</feature>
<proteinExistence type="predicted"/>
<feature type="region of interest" description="Disordered" evidence="2">
    <location>
        <begin position="407"/>
        <end position="457"/>
    </location>
</feature>
<dbReference type="GO" id="GO:0009535">
    <property type="term" value="C:chloroplast thylakoid membrane"/>
    <property type="evidence" value="ECO:0007669"/>
    <property type="project" value="TreeGrafter"/>
</dbReference>
<feature type="transmembrane region" description="Helical" evidence="3">
    <location>
        <begin position="80"/>
        <end position="103"/>
    </location>
</feature>
<dbReference type="PANTHER" id="PTHR33222:SF3">
    <property type="entry name" value="PROTEIN CURVATURE THYLAKOID 1C, CHLOROPLASTIC"/>
    <property type="match status" value="1"/>
</dbReference>
<dbReference type="AlphaFoldDB" id="A0A803LNF8"/>
<accession>A0A803LNF8</accession>
<evidence type="ECO:0000256" key="1">
    <source>
        <dbReference type="ARBA" id="ARBA00004141"/>
    </source>
</evidence>
<dbReference type="EnsemblPlants" id="AUR62016487-RA">
    <property type="protein sequence ID" value="AUR62016487-RA:cds"/>
    <property type="gene ID" value="AUR62016487"/>
</dbReference>
<protein>
    <recommendedName>
        <fullName evidence="4">Cyanobacterial aminoacyl-tRNA synthetase CAAD domain-containing protein</fullName>
    </recommendedName>
</protein>
<feature type="compositionally biased region" description="Polar residues" evidence="2">
    <location>
        <begin position="325"/>
        <end position="341"/>
    </location>
</feature>
<reference evidence="5" key="2">
    <citation type="submission" date="2021-03" db="UniProtKB">
        <authorList>
            <consortium name="EnsemblPlants"/>
        </authorList>
    </citation>
    <scope>IDENTIFICATION</scope>
</reference>
<feature type="compositionally biased region" description="Basic residues" evidence="2">
    <location>
        <begin position="315"/>
        <end position="324"/>
    </location>
</feature>
<reference evidence="5" key="1">
    <citation type="journal article" date="2017" name="Nature">
        <title>The genome of Chenopodium quinoa.</title>
        <authorList>
            <person name="Jarvis D.E."/>
            <person name="Ho Y.S."/>
            <person name="Lightfoot D.J."/>
            <person name="Schmoeckel S.M."/>
            <person name="Li B."/>
            <person name="Borm T.J.A."/>
            <person name="Ohyanagi H."/>
            <person name="Mineta K."/>
            <person name="Michell C.T."/>
            <person name="Saber N."/>
            <person name="Kharbatia N.M."/>
            <person name="Rupper R.R."/>
            <person name="Sharp A.R."/>
            <person name="Dally N."/>
            <person name="Boughton B.A."/>
            <person name="Woo Y.H."/>
            <person name="Gao G."/>
            <person name="Schijlen E.G.W.M."/>
            <person name="Guo X."/>
            <person name="Momin A.A."/>
            <person name="Negrao S."/>
            <person name="Al-Babili S."/>
            <person name="Gehring C."/>
            <person name="Roessner U."/>
            <person name="Jung C."/>
            <person name="Murphy K."/>
            <person name="Arold S.T."/>
            <person name="Gojobori T."/>
            <person name="van der Linden C.G."/>
            <person name="van Loo E.N."/>
            <person name="Jellen E.N."/>
            <person name="Maughan P.J."/>
            <person name="Tester M."/>
        </authorList>
    </citation>
    <scope>NUCLEOTIDE SEQUENCE [LARGE SCALE GENOMIC DNA]</scope>
    <source>
        <strain evidence="5">cv. PI 614886</strain>
    </source>
</reference>
<feature type="region of interest" description="Disordered" evidence="2">
    <location>
        <begin position="172"/>
        <end position="361"/>
    </location>
</feature>
<feature type="compositionally biased region" description="Low complexity" evidence="2">
    <location>
        <begin position="206"/>
        <end position="229"/>
    </location>
</feature>
<sequence length="457" mass="50820">MVCETVIMASIIANLSLPILMNGVKPSLKPTSNFPVCAFPERRGRVAVVVKATSDSSDSSTSLNVVKSVQNLWDSPEDRIAVIGLGLTAVIAFWTSLNVIAAVDKLPLIPGFLEFVGILFSSWFIYRYLLFKPDRYKQFNNLFAIIMESAASNSSPSYSPYSRFSSYSPEYTPSSPEYTPSSPEYTPRSPEYSPLSPEYTPSSPEYTPRSPEYTPSSPEYTPSSPEYTPRSPEYTSSSPEYTPRSPEYTPSSPEYTPSSPEYTPRSPEYTPSSPEYTPKSPEYTPLSTEYTPSSPVYSRCKRRGETPFKTPTLPRKPHNNHHHQLPSQNPTYQNALISTLPNDHHPTTSPPPPAELRIYSPSSPFYSPVSPNYCGSYYYPHYTNSSPDHDVPYSPWSPKYSLPSPVFVPPSPPSPIHTEEPSQASYSPPPSPVHSPSCSSMDDHSLSYSPSYVPYTP</sequence>